<proteinExistence type="predicted"/>
<evidence type="ECO:0000313" key="2">
    <source>
        <dbReference type="Proteomes" id="UP000309340"/>
    </source>
</evidence>
<dbReference type="OrthoDB" id="1600564at2759"/>
<dbReference type="InterPro" id="IPR036514">
    <property type="entry name" value="SGNH_hydro_sf"/>
</dbReference>
<dbReference type="Gene3D" id="3.40.50.1110">
    <property type="entry name" value="SGNH hydrolase"/>
    <property type="match status" value="1"/>
</dbReference>
<organism evidence="1 2">
    <name type="scientific">Friedmanniomyces simplex</name>
    <dbReference type="NCBI Taxonomy" id="329884"/>
    <lineage>
        <taxon>Eukaryota</taxon>
        <taxon>Fungi</taxon>
        <taxon>Dikarya</taxon>
        <taxon>Ascomycota</taxon>
        <taxon>Pezizomycotina</taxon>
        <taxon>Dothideomycetes</taxon>
        <taxon>Dothideomycetidae</taxon>
        <taxon>Mycosphaerellales</taxon>
        <taxon>Teratosphaeriaceae</taxon>
        <taxon>Friedmanniomyces</taxon>
    </lineage>
</organism>
<sequence length="197" mass="21145">MGLTFDDELSDSGNGSYAHGINGDPANIYGFGTWTDGPVAVSYLAEHLGVPLTDYAFGACCGGGSFGATINNTYNAAAQDDGQPAPSSSAPTPVWEGEPKNALFARNIPDRIRYNAEHLIELEAPYVFVANIYSKHKTPVMTTFLCPDGSCVDTWGGIIQSTNYAIKAALKSLRYASKLIYYDVFGFMVGVMEKKNS</sequence>
<name>A0A4U0W630_9PEZI</name>
<accession>A0A4U0W630</accession>
<dbReference type="Proteomes" id="UP000309340">
    <property type="component" value="Unassembled WGS sequence"/>
</dbReference>
<protein>
    <submittedName>
        <fullName evidence="1">Uncharacterized protein</fullName>
    </submittedName>
</protein>
<dbReference type="EMBL" id="NAJQ01001527">
    <property type="protein sequence ID" value="TKA57533.1"/>
    <property type="molecule type" value="Genomic_DNA"/>
</dbReference>
<dbReference type="AlphaFoldDB" id="A0A4U0W630"/>
<comment type="caution">
    <text evidence="1">The sequence shown here is derived from an EMBL/GenBank/DDBJ whole genome shotgun (WGS) entry which is preliminary data.</text>
</comment>
<reference evidence="1 2" key="1">
    <citation type="submission" date="2017-03" db="EMBL/GenBank/DDBJ databases">
        <title>Genomes of endolithic fungi from Antarctica.</title>
        <authorList>
            <person name="Coleine C."/>
            <person name="Masonjones S."/>
            <person name="Stajich J.E."/>
        </authorList>
    </citation>
    <scope>NUCLEOTIDE SEQUENCE [LARGE SCALE GENOMIC DNA]</scope>
    <source>
        <strain evidence="1 2">CCFEE 5184</strain>
    </source>
</reference>
<evidence type="ECO:0000313" key="1">
    <source>
        <dbReference type="EMBL" id="TKA57533.1"/>
    </source>
</evidence>
<keyword evidence="2" id="KW-1185">Reference proteome</keyword>
<gene>
    <name evidence="1" type="ORF">B0A55_10997</name>
</gene>
<dbReference type="STRING" id="329884.A0A4U0W630"/>